<evidence type="ECO:0000313" key="2">
    <source>
        <dbReference type="Proteomes" id="UP001550628"/>
    </source>
</evidence>
<reference evidence="1 2" key="1">
    <citation type="submission" date="2024-06" db="EMBL/GenBank/DDBJ databases">
        <title>The Natural Products Discovery Center: Release of the First 8490 Sequenced Strains for Exploring Actinobacteria Biosynthetic Diversity.</title>
        <authorList>
            <person name="Kalkreuter E."/>
            <person name="Kautsar S.A."/>
            <person name="Yang D."/>
            <person name="Bader C.D."/>
            <person name="Teijaro C.N."/>
            <person name="Fluegel L."/>
            <person name="Davis C.M."/>
            <person name="Simpson J.R."/>
            <person name="Lauterbach L."/>
            <person name="Steele A.D."/>
            <person name="Gui C."/>
            <person name="Meng S."/>
            <person name="Li G."/>
            <person name="Viehrig K."/>
            <person name="Ye F."/>
            <person name="Su P."/>
            <person name="Kiefer A.F."/>
            <person name="Nichols A."/>
            <person name="Cepeda A.J."/>
            <person name="Yan W."/>
            <person name="Fan B."/>
            <person name="Jiang Y."/>
            <person name="Adhikari A."/>
            <person name="Zheng C.-J."/>
            <person name="Schuster L."/>
            <person name="Cowan T.M."/>
            <person name="Smanski M.J."/>
            <person name="Chevrette M.G."/>
            <person name="De Carvalho L.P.S."/>
            <person name="Shen B."/>
        </authorList>
    </citation>
    <scope>NUCLEOTIDE SEQUENCE [LARGE SCALE GENOMIC DNA]</scope>
    <source>
        <strain evidence="1 2">NPDC019708</strain>
    </source>
</reference>
<gene>
    <name evidence="1" type="ORF">ABZ510_16570</name>
</gene>
<protein>
    <submittedName>
        <fullName evidence="1">Helix-turn-helix domain-containing protein</fullName>
    </submittedName>
</protein>
<dbReference type="RefSeq" id="WP_356957945.1">
    <property type="nucleotide sequence ID" value="NZ_JBEYBD010000011.1"/>
</dbReference>
<name>A0ABV2WRF8_9NOCA</name>
<organism evidence="1 2">
    <name type="scientific">Nocardia rhamnosiphila</name>
    <dbReference type="NCBI Taxonomy" id="426716"/>
    <lineage>
        <taxon>Bacteria</taxon>
        <taxon>Bacillati</taxon>
        <taxon>Actinomycetota</taxon>
        <taxon>Actinomycetes</taxon>
        <taxon>Mycobacteriales</taxon>
        <taxon>Nocardiaceae</taxon>
        <taxon>Nocardia</taxon>
    </lineage>
</organism>
<dbReference type="Proteomes" id="UP001550628">
    <property type="component" value="Unassembled WGS sequence"/>
</dbReference>
<dbReference type="SUPFAM" id="SSF46689">
    <property type="entry name" value="Homeodomain-like"/>
    <property type="match status" value="1"/>
</dbReference>
<proteinExistence type="predicted"/>
<keyword evidence="2" id="KW-1185">Reference proteome</keyword>
<dbReference type="Pfam" id="PF13551">
    <property type="entry name" value="HTH_29"/>
    <property type="match status" value="1"/>
</dbReference>
<dbReference type="InterPro" id="IPR009057">
    <property type="entry name" value="Homeodomain-like_sf"/>
</dbReference>
<sequence>MTAATGGEWRRRFVESRLDGSTDSPRSGRSKVELVLAEEERDTLQRWGPRPKTAEVLAFRARIVLTCAAGATNKDVAVTLGTREETVARVRGRFVRDRLQGLVDEPRPGPARFGVFDT</sequence>
<dbReference type="EMBL" id="JBEYBF010000010">
    <property type="protein sequence ID" value="MEU1953470.1"/>
    <property type="molecule type" value="Genomic_DNA"/>
</dbReference>
<comment type="caution">
    <text evidence="1">The sequence shown here is derived from an EMBL/GenBank/DDBJ whole genome shotgun (WGS) entry which is preliminary data.</text>
</comment>
<evidence type="ECO:0000313" key="1">
    <source>
        <dbReference type="EMBL" id="MEU1953470.1"/>
    </source>
</evidence>
<accession>A0ABV2WRF8</accession>